<accession>A0A9P7JDU6</accession>
<feature type="domain" description="Plastocyanin-like" evidence="8">
    <location>
        <begin position="495"/>
        <end position="619"/>
    </location>
</feature>
<keyword evidence="6" id="KW-0325">Glycoprotein</keyword>
<evidence type="ECO:0000256" key="1">
    <source>
        <dbReference type="ARBA" id="ARBA00010609"/>
    </source>
</evidence>
<evidence type="ECO:0000256" key="2">
    <source>
        <dbReference type="ARBA" id="ARBA00022723"/>
    </source>
</evidence>
<dbReference type="InterPro" id="IPR001117">
    <property type="entry name" value="Cu-oxidase_2nd"/>
</dbReference>
<dbReference type="AlphaFoldDB" id="A0A9P7JDU6"/>
<dbReference type="CDD" id="cd13903">
    <property type="entry name" value="CuRO_3_Tv-LCC_like"/>
    <property type="match status" value="1"/>
</dbReference>
<dbReference type="OrthoDB" id="2121828at2759"/>
<keyword evidence="2" id="KW-0479">Metal-binding</keyword>
<dbReference type="PANTHER" id="PTHR11709:SF511">
    <property type="entry name" value="LACCASE"/>
    <property type="match status" value="1"/>
</dbReference>
<evidence type="ECO:0000259" key="8">
    <source>
        <dbReference type="Pfam" id="PF07731"/>
    </source>
</evidence>
<evidence type="ECO:0000256" key="3">
    <source>
        <dbReference type="ARBA" id="ARBA00023002"/>
    </source>
</evidence>
<name>A0A9P7JDU6_9AGAM</name>
<dbReference type="GeneID" id="64636624"/>
<dbReference type="InterPro" id="IPR011707">
    <property type="entry name" value="Cu-oxidase-like_N"/>
</dbReference>
<protein>
    <submittedName>
        <fullName evidence="10">Cupredoxin</fullName>
    </submittedName>
</protein>
<dbReference type="Pfam" id="PF00394">
    <property type="entry name" value="Cu-oxidase"/>
    <property type="match status" value="1"/>
</dbReference>
<dbReference type="GO" id="GO:0016491">
    <property type="term" value="F:oxidoreductase activity"/>
    <property type="evidence" value="ECO:0007669"/>
    <property type="project" value="UniProtKB-KW"/>
</dbReference>
<feature type="domain" description="Plastocyanin-like" evidence="7">
    <location>
        <begin position="290"/>
        <end position="434"/>
    </location>
</feature>
<dbReference type="Pfam" id="PF07732">
    <property type="entry name" value="Cu-oxidase_3"/>
    <property type="match status" value="1"/>
</dbReference>
<evidence type="ECO:0000256" key="6">
    <source>
        <dbReference type="ARBA" id="ARBA00023180"/>
    </source>
</evidence>
<gene>
    <name evidence="10" type="ORF">BJ212DRAFT_194114</name>
</gene>
<keyword evidence="11" id="KW-1185">Reference proteome</keyword>
<reference evidence="10" key="1">
    <citation type="journal article" date="2020" name="New Phytol.">
        <title>Comparative genomics reveals dynamic genome evolution in host specialist ectomycorrhizal fungi.</title>
        <authorList>
            <person name="Lofgren L.A."/>
            <person name="Nguyen N.H."/>
            <person name="Vilgalys R."/>
            <person name="Ruytinx J."/>
            <person name="Liao H.L."/>
            <person name="Branco S."/>
            <person name="Kuo A."/>
            <person name="LaButti K."/>
            <person name="Lipzen A."/>
            <person name="Andreopoulos W."/>
            <person name="Pangilinan J."/>
            <person name="Riley R."/>
            <person name="Hundley H."/>
            <person name="Na H."/>
            <person name="Barry K."/>
            <person name="Grigoriev I.V."/>
            <person name="Stajich J.E."/>
            <person name="Kennedy P.G."/>
        </authorList>
    </citation>
    <scope>NUCLEOTIDE SEQUENCE</scope>
    <source>
        <strain evidence="10">MN1</strain>
    </source>
</reference>
<evidence type="ECO:0000313" key="10">
    <source>
        <dbReference type="EMBL" id="KAG1816521.1"/>
    </source>
</evidence>
<dbReference type="SUPFAM" id="SSF49503">
    <property type="entry name" value="Cupredoxins"/>
    <property type="match status" value="3"/>
</dbReference>
<evidence type="ECO:0000313" key="11">
    <source>
        <dbReference type="Proteomes" id="UP000807769"/>
    </source>
</evidence>
<dbReference type="InterPro" id="IPR033138">
    <property type="entry name" value="Cu_oxidase_CS"/>
</dbReference>
<dbReference type="InterPro" id="IPR045087">
    <property type="entry name" value="Cu-oxidase_fam"/>
</dbReference>
<keyword evidence="3" id="KW-0560">Oxidoreductase</keyword>
<dbReference type="InterPro" id="IPR008972">
    <property type="entry name" value="Cupredoxin"/>
</dbReference>
<comment type="similarity">
    <text evidence="1">Belongs to the multicopper oxidase family.</text>
</comment>
<dbReference type="EMBL" id="JABBWG010000016">
    <property type="protein sequence ID" value="KAG1816521.1"/>
    <property type="molecule type" value="Genomic_DNA"/>
</dbReference>
<dbReference type="RefSeq" id="XP_041193194.1">
    <property type="nucleotide sequence ID" value="XM_041342608.1"/>
</dbReference>
<keyword evidence="4" id="KW-0186">Copper</keyword>
<dbReference type="GO" id="GO:0005507">
    <property type="term" value="F:copper ion binding"/>
    <property type="evidence" value="ECO:0007669"/>
    <property type="project" value="InterPro"/>
</dbReference>
<dbReference type="Pfam" id="PF07731">
    <property type="entry name" value="Cu-oxidase_2"/>
    <property type="match status" value="1"/>
</dbReference>
<evidence type="ECO:0000256" key="5">
    <source>
        <dbReference type="ARBA" id="ARBA00023157"/>
    </source>
</evidence>
<evidence type="ECO:0000259" key="9">
    <source>
        <dbReference type="Pfam" id="PF07732"/>
    </source>
</evidence>
<sequence length="677" mass="74457">MLSYGIRSWRSFSSHFRLQLSNDASLVVMFSTRFCFDLDQPTSTNLYKSQDISDFTTCTPCFSAHHILSDLWLQQPEGPTRPLTSNSTTSFVARSNRGYHKVQRRGLSHPAMFPHAILPGCLLALSHAILVVSSRSNYDDLPSSAPPFTIKPVTELVVVNRVIAPDGFARSATLAGGIFPGPLIKAQKNDNFSINVVNRLHDKNMPLSTSVHWHGIQQKKTNWADGASFITQCPIPQNRSFLHEFSAPNQTGTFWYHSHFSTQYCDGLRGPLVIYDPEDPHQDLYDVDDENTIITLSDWYHDPTPKLNKIFGPVTSNSTLINGLGRYRGGPKSPLSVINVEQGKRYRFRIIGLSCDPSYNFTIDGHTMTIIEADGIETVPETVDSLPVLAGQRYSVVVYANQPVDNYWVRAPSNFPNQTFAGGLNQAILRYNGAPDEDPTSTPGPYILPFNEGKLASLLSIPVPGSPEIGKADVHINLLATTVNGIFRINNISYHNPPTPVLLQMLSGAQHPSDLLPSGSVYELPSNKVVEIALPNTGLALGGPHPIHLHGHTFAVVRTSGNSTTNFVNPIWRDTVSMGSTGDNVTIRFVTDNSGPWFIHCHIDFHLNHGFAVVMAEARDRLADVNASIPASWASLCPSNQPSTQARLGSFNTTTSRLDSLNTTTSRPNFFNATTLT</sequence>
<dbReference type="InterPro" id="IPR011706">
    <property type="entry name" value="Cu-oxidase_C"/>
</dbReference>
<keyword evidence="5" id="KW-1015">Disulfide bond</keyword>
<dbReference type="PANTHER" id="PTHR11709">
    <property type="entry name" value="MULTI-COPPER OXIDASE"/>
    <property type="match status" value="1"/>
</dbReference>
<evidence type="ECO:0000259" key="7">
    <source>
        <dbReference type="Pfam" id="PF00394"/>
    </source>
</evidence>
<dbReference type="FunFam" id="2.60.40.420:FF:000045">
    <property type="entry name" value="Laccase 2"/>
    <property type="match status" value="1"/>
</dbReference>
<evidence type="ECO:0000256" key="4">
    <source>
        <dbReference type="ARBA" id="ARBA00023008"/>
    </source>
</evidence>
<proteinExistence type="inferred from homology"/>
<feature type="domain" description="Plastocyanin-like" evidence="9">
    <location>
        <begin position="164"/>
        <end position="278"/>
    </location>
</feature>
<dbReference type="PROSITE" id="PS00079">
    <property type="entry name" value="MULTICOPPER_OXIDASE1"/>
    <property type="match status" value="1"/>
</dbReference>
<dbReference type="Proteomes" id="UP000807769">
    <property type="component" value="Unassembled WGS sequence"/>
</dbReference>
<comment type="caution">
    <text evidence="10">The sequence shown here is derived from an EMBL/GenBank/DDBJ whole genome shotgun (WGS) entry which is preliminary data.</text>
</comment>
<dbReference type="CDD" id="cd13856">
    <property type="entry name" value="CuRO_1_Tv-LCC_like"/>
    <property type="match status" value="1"/>
</dbReference>
<dbReference type="Gene3D" id="2.60.40.420">
    <property type="entry name" value="Cupredoxins - blue copper proteins"/>
    <property type="match status" value="3"/>
</dbReference>
<organism evidence="10 11">
    <name type="scientific">Suillus subaureus</name>
    <dbReference type="NCBI Taxonomy" id="48587"/>
    <lineage>
        <taxon>Eukaryota</taxon>
        <taxon>Fungi</taxon>
        <taxon>Dikarya</taxon>
        <taxon>Basidiomycota</taxon>
        <taxon>Agaricomycotina</taxon>
        <taxon>Agaricomycetes</taxon>
        <taxon>Agaricomycetidae</taxon>
        <taxon>Boletales</taxon>
        <taxon>Suillineae</taxon>
        <taxon>Suillaceae</taxon>
        <taxon>Suillus</taxon>
    </lineage>
</organism>